<feature type="region of interest" description="Disordered" evidence="1">
    <location>
        <begin position="1"/>
        <end position="30"/>
    </location>
</feature>
<dbReference type="HOGENOM" id="CLU_2955511_0_0_11"/>
<name>I4EX77_MODI5</name>
<accession>I4EX77</accession>
<dbReference type="STRING" id="477641.MODMU_2561"/>
<dbReference type="AlphaFoldDB" id="I4EX77"/>
<evidence type="ECO:0000313" key="3">
    <source>
        <dbReference type="Proteomes" id="UP000006461"/>
    </source>
</evidence>
<dbReference type="KEGG" id="mmar:MODMU_2561"/>
<gene>
    <name evidence="2" type="ordered locus">MODMU_2561</name>
</gene>
<evidence type="ECO:0000256" key="1">
    <source>
        <dbReference type="SAM" id="MobiDB-lite"/>
    </source>
</evidence>
<protein>
    <submittedName>
        <fullName evidence="2">Uncharacterized protein</fullName>
    </submittedName>
</protein>
<dbReference type="EMBL" id="FO203431">
    <property type="protein sequence ID" value="CCH87990.1"/>
    <property type="molecule type" value="Genomic_DNA"/>
</dbReference>
<evidence type="ECO:0000313" key="2">
    <source>
        <dbReference type="EMBL" id="CCH87990.1"/>
    </source>
</evidence>
<organism evidence="2 3">
    <name type="scientific">Modestobacter italicus (strain DSM 44449 / CECT 9708 / BC 501)</name>
    <dbReference type="NCBI Taxonomy" id="2732864"/>
    <lineage>
        <taxon>Bacteria</taxon>
        <taxon>Bacillati</taxon>
        <taxon>Actinomycetota</taxon>
        <taxon>Actinomycetes</taxon>
        <taxon>Geodermatophilales</taxon>
        <taxon>Geodermatophilaceae</taxon>
        <taxon>Modestobacter</taxon>
    </lineage>
</organism>
<keyword evidence="3" id="KW-1185">Reference proteome</keyword>
<dbReference type="Proteomes" id="UP000006461">
    <property type="component" value="Chromosome"/>
</dbReference>
<proteinExistence type="predicted"/>
<sequence>MRGRLPATPPNAHDRPHAGAATHCNRARGGWPGRITRTLSAVALSSCKGMPLRPRPERR</sequence>
<reference evidence="2 3" key="1">
    <citation type="journal article" date="2012" name="J. Bacteriol.">
        <title>Genome Sequence of Radiation-Resistant Modestobacter marinus Strain BC501, a Representative Actinobacterium That Thrives on Calcareous Stone Surfaces.</title>
        <authorList>
            <person name="Normand P."/>
            <person name="Gury J."/>
            <person name="Pujic P."/>
            <person name="Chouaia B."/>
            <person name="Crotti E."/>
            <person name="Brusetti L."/>
            <person name="Daffonchio D."/>
            <person name="Vacherie B."/>
            <person name="Barbe V."/>
            <person name="Medigue C."/>
            <person name="Calteau A."/>
            <person name="Ghodhbane-Gtari F."/>
            <person name="Essoussi I."/>
            <person name="Nouioui I."/>
            <person name="Abbassi-Ghozzi I."/>
            <person name="Gtari M."/>
        </authorList>
    </citation>
    <scope>NUCLEOTIDE SEQUENCE [LARGE SCALE GENOMIC DNA]</scope>
    <source>
        <strain evidence="3">BC 501</strain>
    </source>
</reference>